<keyword evidence="3" id="KW-1003">Cell membrane</keyword>
<comment type="similarity">
    <text evidence="7">Belongs to the binding-protein-dependent transport system permease family.</text>
</comment>
<feature type="transmembrane region" description="Helical" evidence="7">
    <location>
        <begin position="7"/>
        <end position="30"/>
    </location>
</feature>
<comment type="subcellular location">
    <subcellularLocation>
        <location evidence="1 7">Cell membrane</location>
        <topology evidence="1 7">Multi-pass membrane protein</topology>
    </subcellularLocation>
</comment>
<dbReference type="eggNOG" id="COG1173">
    <property type="taxonomic scope" value="Bacteria"/>
</dbReference>
<dbReference type="OrthoDB" id="9797472at2"/>
<evidence type="ECO:0000259" key="8">
    <source>
        <dbReference type="PROSITE" id="PS50928"/>
    </source>
</evidence>
<keyword evidence="4 7" id="KW-0812">Transmembrane</keyword>
<dbReference type="GO" id="GO:0055085">
    <property type="term" value="P:transmembrane transport"/>
    <property type="evidence" value="ECO:0007669"/>
    <property type="project" value="InterPro"/>
</dbReference>
<evidence type="ECO:0000256" key="7">
    <source>
        <dbReference type="RuleBase" id="RU363032"/>
    </source>
</evidence>
<dbReference type="AlphaFoldDB" id="A0A081P8P7"/>
<feature type="transmembrane region" description="Helical" evidence="7">
    <location>
        <begin position="236"/>
        <end position="258"/>
    </location>
</feature>
<organism evidence="9 10">
    <name type="scientific">Paenibacillus tyrfis</name>
    <dbReference type="NCBI Taxonomy" id="1501230"/>
    <lineage>
        <taxon>Bacteria</taxon>
        <taxon>Bacillati</taxon>
        <taxon>Bacillota</taxon>
        <taxon>Bacilli</taxon>
        <taxon>Bacillales</taxon>
        <taxon>Paenibacillaceae</taxon>
        <taxon>Paenibacillus</taxon>
    </lineage>
</organism>
<dbReference type="Gene3D" id="1.10.3720.10">
    <property type="entry name" value="MetI-like"/>
    <property type="match status" value="1"/>
</dbReference>
<sequence>MNKRNRITLWLGVTLVASLLLLMLVSLAYVPYGVNEMDIAGRLQAPGPEHLLGTDQFGRDILSRVMEGTQTAFAVGAVSVAIGLAGGFLIGSLAGYLGQWTDELLMRLVDALMAFPGILLALIFVSIFKPSLFQTMIAIGILSVPSFARVIRSGFLQLKEAEFVKAARGMGAGHASVIVRHIVPNMLSSVIVTASLSFSTAILVEAALSYLGLGVQPPDPSWGRMLNESQSYIGKAPWFTLAPGMLITATVLGFNLLGDGIRDLRDRRA</sequence>
<feature type="transmembrane region" description="Helical" evidence="7">
    <location>
        <begin position="133"/>
        <end position="151"/>
    </location>
</feature>
<keyword evidence="10" id="KW-1185">Reference proteome</keyword>
<gene>
    <name evidence="9" type="ORF">ET33_24595</name>
</gene>
<dbReference type="PROSITE" id="PS50928">
    <property type="entry name" value="ABC_TM1"/>
    <property type="match status" value="1"/>
</dbReference>
<dbReference type="GO" id="GO:0005886">
    <property type="term" value="C:plasma membrane"/>
    <property type="evidence" value="ECO:0007669"/>
    <property type="project" value="UniProtKB-SubCell"/>
</dbReference>
<feature type="transmembrane region" description="Helical" evidence="7">
    <location>
        <begin position="108"/>
        <end position="127"/>
    </location>
</feature>
<evidence type="ECO:0000313" key="10">
    <source>
        <dbReference type="Proteomes" id="UP000028123"/>
    </source>
</evidence>
<dbReference type="InterPro" id="IPR035906">
    <property type="entry name" value="MetI-like_sf"/>
</dbReference>
<dbReference type="InterPro" id="IPR000515">
    <property type="entry name" value="MetI-like"/>
</dbReference>
<evidence type="ECO:0000256" key="1">
    <source>
        <dbReference type="ARBA" id="ARBA00004651"/>
    </source>
</evidence>
<evidence type="ECO:0000313" key="9">
    <source>
        <dbReference type="EMBL" id="KEQ27070.1"/>
    </source>
</evidence>
<dbReference type="RefSeq" id="WP_036676885.1">
    <property type="nucleotide sequence ID" value="NZ_JNVM01000004.1"/>
</dbReference>
<evidence type="ECO:0000256" key="3">
    <source>
        <dbReference type="ARBA" id="ARBA00022475"/>
    </source>
</evidence>
<dbReference type="EMBL" id="JNVM01000004">
    <property type="protein sequence ID" value="KEQ27070.1"/>
    <property type="molecule type" value="Genomic_DNA"/>
</dbReference>
<comment type="caution">
    <text evidence="9">The sequence shown here is derived from an EMBL/GenBank/DDBJ whole genome shotgun (WGS) entry which is preliminary data.</text>
</comment>
<evidence type="ECO:0000256" key="5">
    <source>
        <dbReference type="ARBA" id="ARBA00022989"/>
    </source>
</evidence>
<name>A0A081P8P7_9BACL</name>
<dbReference type="Proteomes" id="UP000028123">
    <property type="component" value="Unassembled WGS sequence"/>
</dbReference>
<dbReference type="PANTHER" id="PTHR43386">
    <property type="entry name" value="OLIGOPEPTIDE TRANSPORT SYSTEM PERMEASE PROTEIN APPC"/>
    <property type="match status" value="1"/>
</dbReference>
<feature type="transmembrane region" description="Helical" evidence="7">
    <location>
        <begin position="190"/>
        <end position="216"/>
    </location>
</feature>
<protein>
    <submittedName>
        <fullName evidence="9">Peptide ABC transporter permease</fullName>
    </submittedName>
</protein>
<dbReference type="SUPFAM" id="SSF161098">
    <property type="entry name" value="MetI-like"/>
    <property type="match status" value="1"/>
</dbReference>
<dbReference type="CDD" id="cd06261">
    <property type="entry name" value="TM_PBP2"/>
    <property type="match status" value="1"/>
</dbReference>
<evidence type="ECO:0000256" key="2">
    <source>
        <dbReference type="ARBA" id="ARBA00022448"/>
    </source>
</evidence>
<feature type="domain" description="ABC transmembrane type-1" evidence="8">
    <location>
        <begin position="69"/>
        <end position="258"/>
    </location>
</feature>
<keyword evidence="5 7" id="KW-1133">Transmembrane helix</keyword>
<proteinExistence type="inferred from homology"/>
<dbReference type="PANTHER" id="PTHR43386:SF25">
    <property type="entry name" value="PEPTIDE ABC TRANSPORTER PERMEASE PROTEIN"/>
    <property type="match status" value="1"/>
</dbReference>
<keyword evidence="6 7" id="KW-0472">Membrane</keyword>
<feature type="transmembrane region" description="Helical" evidence="7">
    <location>
        <begin position="72"/>
        <end position="96"/>
    </location>
</feature>
<accession>A0A081P8P7</accession>
<keyword evidence="2 7" id="KW-0813">Transport</keyword>
<evidence type="ECO:0000256" key="4">
    <source>
        <dbReference type="ARBA" id="ARBA00022692"/>
    </source>
</evidence>
<dbReference type="InterPro" id="IPR050366">
    <property type="entry name" value="BP-dependent_transpt_permease"/>
</dbReference>
<evidence type="ECO:0000256" key="6">
    <source>
        <dbReference type="ARBA" id="ARBA00023136"/>
    </source>
</evidence>
<dbReference type="Pfam" id="PF00528">
    <property type="entry name" value="BPD_transp_1"/>
    <property type="match status" value="1"/>
</dbReference>
<reference evidence="9 10" key="1">
    <citation type="submission" date="2014-06" db="EMBL/GenBank/DDBJ databases">
        <title>Draft genome sequence of Paenibacillus sp. MSt1.</title>
        <authorList>
            <person name="Aw Y.K."/>
            <person name="Ong K.S."/>
            <person name="Gan H.M."/>
            <person name="Lee S.M."/>
        </authorList>
    </citation>
    <scope>NUCLEOTIDE SEQUENCE [LARGE SCALE GENOMIC DNA]</scope>
    <source>
        <strain evidence="9 10">MSt1</strain>
    </source>
</reference>